<evidence type="ECO:0000313" key="2">
    <source>
        <dbReference type="Proteomes" id="UP001164250"/>
    </source>
</evidence>
<evidence type="ECO:0000313" key="1">
    <source>
        <dbReference type="EMBL" id="KAJ0102849.1"/>
    </source>
</evidence>
<dbReference type="Proteomes" id="UP001164250">
    <property type="component" value="Chromosome 3"/>
</dbReference>
<reference evidence="2" key="1">
    <citation type="journal article" date="2023" name="G3 (Bethesda)">
        <title>Genome assembly and association tests identify interacting loci associated with vigor, precocity, and sex in interspecific pistachio rootstocks.</title>
        <authorList>
            <person name="Palmer W."/>
            <person name="Jacygrad E."/>
            <person name="Sagayaradj S."/>
            <person name="Cavanaugh K."/>
            <person name="Han R."/>
            <person name="Bertier L."/>
            <person name="Beede B."/>
            <person name="Kafkas S."/>
            <person name="Golino D."/>
            <person name="Preece J."/>
            <person name="Michelmore R."/>
        </authorList>
    </citation>
    <scope>NUCLEOTIDE SEQUENCE [LARGE SCALE GENOMIC DNA]</scope>
</reference>
<sequence>MEPSHSLFSRIRLATPADVPHIYKLLHQQAVFSHLTHDFFATESSLSATLFKYVPFTSVTIFLLEVSPNPLTPSERVIHLDHPLTDPEHETFISDKVNDVTVVGFVSFFPNYSSFLAKHGFCFEDLFVRECYRRKGFGRMLLSAVAKQAVKMGYGKVEWAVIDWNDDAIKFYEEMGAEVVDHKWRLCWLSSAALEKLGEVKRMLFL</sequence>
<accession>A0ACC1BV81</accession>
<protein>
    <submittedName>
        <fullName evidence="1">Uncharacterized protein</fullName>
    </submittedName>
</protein>
<gene>
    <name evidence="1" type="ORF">Patl1_06066</name>
</gene>
<dbReference type="EMBL" id="CM047899">
    <property type="protein sequence ID" value="KAJ0102849.1"/>
    <property type="molecule type" value="Genomic_DNA"/>
</dbReference>
<proteinExistence type="predicted"/>
<comment type="caution">
    <text evidence="1">The sequence shown here is derived from an EMBL/GenBank/DDBJ whole genome shotgun (WGS) entry which is preliminary data.</text>
</comment>
<name>A0ACC1BV81_9ROSI</name>
<keyword evidence="2" id="KW-1185">Reference proteome</keyword>
<organism evidence="1 2">
    <name type="scientific">Pistacia atlantica</name>
    <dbReference type="NCBI Taxonomy" id="434234"/>
    <lineage>
        <taxon>Eukaryota</taxon>
        <taxon>Viridiplantae</taxon>
        <taxon>Streptophyta</taxon>
        <taxon>Embryophyta</taxon>
        <taxon>Tracheophyta</taxon>
        <taxon>Spermatophyta</taxon>
        <taxon>Magnoliopsida</taxon>
        <taxon>eudicotyledons</taxon>
        <taxon>Gunneridae</taxon>
        <taxon>Pentapetalae</taxon>
        <taxon>rosids</taxon>
        <taxon>malvids</taxon>
        <taxon>Sapindales</taxon>
        <taxon>Anacardiaceae</taxon>
        <taxon>Pistacia</taxon>
    </lineage>
</organism>